<evidence type="ECO:0000259" key="4">
    <source>
        <dbReference type="SMART" id="SM00478"/>
    </source>
</evidence>
<dbReference type="CDD" id="cd00056">
    <property type="entry name" value="ENDO3c"/>
    <property type="match status" value="1"/>
</dbReference>
<dbReference type="InterPro" id="IPR052054">
    <property type="entry name" value="Oxidative_DNA_repair_enzyme"/>
</dbReference>
<dbReference type="GO" id="GO:0140078">
    <property type="term" value="F:class I DNA-(apurinic or apyrimidinic site) endonuclease activity"/>
    <property type="evidence" value="ECO:0007669"/>
    <property type="project" value="UniProtKB-EC"/>
</dbReference>
<gene>
    <name evidence="5" type="ORF">DFR64_2063</name>
</gene>
<evidence type="ECO:0000256" key="3">
    <source>
        <dbReference type="ARBA" id="ARBA00044632"/>
    </source>
</evidence>
<dbReference type="Gene3D" id="1.10.340.30">
    <property type="entry name" value="Hypothetical protein, domain 2"/>
    <property type="match status" value="1"/>
</dbReference>
<dbReference type="InterPro" id="IPR003265">
    <property type="entry name" value="HhH-GPD_domain"/>
</dbReference>
<dbReference type="InterPro" id="IPR037046">
    <property type="entry name" value="AlkA_N_sf"/>
</dbReference>
<name>A0A347ZP57_9CHLR</name>
<comment type="catalytic activity">
    <reaction evidence="3">
        <text>2'-deoxyribonucleotide-(2'-deoxyribose 5'-phosphate)-2'-deoxyribonucleotide-DNA = a 3'-end 2'-deoxyribonucleotide-(2,3-dehydro-2,3-deoxyribose 5'-phosphate)-DNA + a 5'-end 5'-phospho-2'-deoxyribonucleoside-DNA + H(+)</text>
        <dbReference type="Rhea" id="RHEA:66592"/>
        <dbReference type="Rhea" id="RHEA-COMP:13180"/>
        <dbReference type="Rhea" id="RHEA-COMP:16897"/>
        <dbReference type="Rhea" id="RHEA-COMP:17067"/>
        <dbReference type="ChEBI" id="CHEBI:15378"/>
        <dbReference type="ChEBI" id="CHEBI:136412"/>
        <dbReference type="ChEBI" id="CHEBI:157695"/>
        <dbReference type="ChEBI" id="CHEBI:167181"/>
        <dbReference type="EC" id="4.2.99.18"/>
    </reaction>
</comment>
<sequence length="311" mass="35481">MSESLIRLEAAAPFDFWSTLQAHGWVDLLPNEYHPESQSFSRVQQLASGKVVQLNISAEQGDGIIPLNVLVAHEGRLSVKDRSEIENVVCHMLRLDEDFSEFYRLCKKNGMPWSQMKPGNGRLLRSPELFEDMVKVICTTNVQWGGTKRMVRELVEQFGEALPGNPNLKAFPLAQAIADVSFEDFQSRVRLGYRTPYIYQLARDFAQGSNCYAKFSDMQIPTEEVRKELLSVKGIGNYAAASVLMLLGRYDEIPVDSVFQQLMSKKYFDGGNFDLKEALAIYQDWGKWKYLAYWFDLLTFHQTAEDTSNSD</sequence>
<dbReference type="OrthoDB" id="9798522at2"/>
<dbReference type="Proteomes" id="UP000256388">
    <property type="component" value="Unassembled WGS sequence"/>
</dbReference>
<dbReference type="PANTHER" id="PTHR10242:SF4">
    <property type="entry name" value="OS07G0657600 PROTEIN"/>
    <property type="match status" value="1"/>
</dbReference>
<evidence type="ECO:0000256" key="2">
    <source>
        <dbReference type="ARBA" id="ARBA00012720"/>
    </source>
</evidence>
<dbReference type="RefSeq" id="WP_116225337.1">
    <property type="nucleotide sequence ID" value="NZ_AP018437.1"/>
</dbReference>
<dbReference type="EC" id="4.2.99.18" evidence="2"/>
<dbReference type="GO" id="GO:0034039">
    <property type="term" value="F:8-oxo-7,8-dihydroguanine DNA N-glycosylase activity"/>
    <property type="evidence" value="ECO:0007669"/>
    <property type="project" value="TreeGrafter"/>
</dbReference>
<dbReference type="Gene3D" id="3.30.310.20">
    <property type="entry name" value="DNA-3-methyladenine glycosylase AlkA, N-terminal domain"/>
    <property type="match status" value="1"/>
</dbReference>
<reference evidence="5 6" key="1">
    <citation type="submission" date="2018-08" db="EMBL/GenBank/DDBJ databases">
        <title>Genomic Encyclopedia of Type Strains, Phase IV (KMG-IV): sequencing the most valuable type-strain genomes for metagenomic binning, comparative biology and taxonomic classification.</title>
        <authorList>
            <person name="Goeker M."/>
        </authorList>
    </citation>
    <scope>NUCLEOTIDE SEQUENCE [LARGE SCALE GENOMIC DNA]</scope>
    <source>
        <strain evidence="5 6">DSM 23923</strain>
    </source>
</reference>
<keyword evidence="6" id="KW-1185">Reference proteome</keyword>
<feature type="domain" description="HhH-GPD" evidence="4">
    <location>
        <begin position="138"/>
        <end position="307"/>
    </location>
</feature>
<protein>
    <recommendedName>
        <fullName evidence="2">DNA-(apurinic or apyrimidinic site) lyase</fullName>
        <ecNumber evidence="2">4.2.99.18</ecNumber>
    </recommendedName>
</protein>
<comment type="similarity">
    <text evidence="1">Belongs to the type-1 OGG1 family.</text>
</comment>
<accession>A0A347ZP57</accession>
<dbReference type="PANTHER" id="PTHR10242">
    <property type="entry name" value="8-OXOGUANINE DNA GLYCOSYLASE"/>
    <property type="match status" value="1"/>
</dbReference>
<dbReference type="SUPFAM" id="SSF48150">
    <property type="entry name" value="DNA-glycosylase"/>
    <property type="match status" value="1"/>
</dbReference>
<evidence type="ECO:0000313" key="5">
    <source>
        <dbReference type="EMBL" id="REG08689.1"/>
    </source>
</evidence>
<proteinExistence type="inferred from homology"/>
<dbReference type="EMBL" id="QUMS01000002">
    <property type="protein sequence ID" value="REG08689.1"/>
    <property type="molecule type" value="Genomic_DNA"/>
</dbReference>
<comment type="caution">
    <text evidence="5">The sequence shown here is derived from an EMBL/GenBank/DDBJ whole genome shotgun (WGS) entry which is preliminary data.</text>
</comment>
<evidence type="ECO:0000256" key="1">
    <source>
        <dbReference type="ARBA" id="ARBA00010679"/>
    </source>
</evidence>
<organism evidence="5 6">
    <name type="scientific">Pelolinea submarina</name>
    <dbReference type="NCBI Taxonomy" id="913107"/>
    <lineage>
        <taxon>Bacteria</taxon>
        <taxon>Bacillati</taxon>
        <taxon>Chloroflexota</taxon>
        <taxon>Anaerolineae</taxon>
        <taxon>Anaerolineales</taxon>
        <taxon>Anaerolineaceae</taxon>
        <taxon>Pelolinea</taxon>
    </lineage>
</organism>
<evidence type="ECO:0000313" key="6">
    <source>
        <dbReference type="Proteomes" id="UP000256388"/>
    </source>
</evidence>
<dbReference type="InterPro" id="IPR011257">
    <property type="entry name" value="DNA_glycosylase"/>
</dbReference>
<dbReference type="SMART" id="SM00478">
    <property type="entry name" value="ENDO3c"/>
    <property type="match status" value="1"/>
</dbReference>
<dbReference type="GO" id="GO:0006285">
    <property type="term" value="P:base-excision repair, AP site formation"/>
    <property type="evidence" value="ECO:0007669"/>
    <property type="project" value="TreeGrafter"/>
</dbReference>
<dbReference type="AlphaFoldDB" id="A0A347ZP57"/>